<evidence type="ECO:0000313" key="3">
    <source>
        <dbReference type="Proteomes" id="UP000501128"/>
    </source>
</evidence>
<dbReference type="Proteomes" id="UP000501128">
    <property type="component" value="Plasmid unnamed1"/>
</dbReference>
<dbReference type="KEGG" id="srho:HH216_25015"/>
<dbReference type="AlphaFoldDB" id="A0A7L5DVX4"/>
<name>A0A7L5DVX4_9BACT</name>
<keyword evidence="3" id="KW-1185">Reference proteome</keyword>
<dbReference type="EMBL" id="CP051678">
    <property type="protein sequence ID" value="QJD81611.1"/>
    <property type="molecule type" value="Genomic_DNA"/>
</dbReference>
<gene>
    <name evidence="2" type="ORF">HH216_25015</name>
</gene>
<protein>
    <submittedName>
        <fullName evidence="2">Uncharacterized protein</fullName>
    </submittedName>
</protein>
<dbReference type="RefSeq" id="WP_169553629.1">
    <property type="nucleotide sequence ID" value="NZ_CP051678.1"/>
</dbReference>
<reference evidence="2 3" key="1">
    <citation type="submission" date="2020-04" db="EMBL/GenBank/DDBJ databases">
        <title>Genome sequencing of novel species.</title>
        <authorList>
            <person name="Heo J."/>
            <person name="Kim S.-J."/>
            <person name="Kim J.-S."/>
            <person name="Hong S.-B."/>
            <person name="Kwon S.-W."/>
        </authorList>
    </citation>
    <scope>NUCLEOTIDE SEQUENCE [LARGE SCALE GENOMIC DNA]</scope>
    <source>
        <strain evidence="2 3">CJU-R4</strain>
        <plasmid evidence="2 3">unnamed1</plasmid>
    </source>
</reference>
<keyword evidence="2" id="KW-0614">Plasmid</keyword>
<organism evidence="2 3">
    <name type="scientific">Spirosoma rhododendri</name>
    <dbReference type="NCBI Taxonomy" id="2728024"/>
    <lineage>
        <taxon>Bacteria</taxon>
        <taxon>Pseudomonadati</taxon>
        <taxon>Bacteroidota</taxon>
        <taxon>Cytophagia</taxon>
        <taxon>Cytophagales</taxon>
        <taxon>Cytophagaceae</taxon>
        <taxon>Spirosoma</taxon>
    </lineage>
</organism>
<sequence>MKNQDTPRPDCADSVKPRTNWQQNLLFLTYLFERILAAIKRNGMEYLLPILYCCLFYFFGPVALVAILPMLRVTLKRPLSKRNDKS</sequence>
<feature type="transmembrane region" description="Helical" evidence="1">
    <location>
        <begin position="46"/>
        <end position="71"/>
    </location>
</feature>
<evidence type="ECO:0000256" key="1">
    <source>
        <dbReference type="SAM" id="Phobius"/>
    </source>
</evidence>
<keyword evidence="1" id="KW-0812">Transmembrane</keyword>
<keyword evidence="1" id="KW-1133">Transmembrane helix</keyword>
<keyword evidence="1" id="KW-0472">Membrane</keyword>
<evidence type="ECO:0000313" key="2">
    <source>
        <dbReference type="EMBL" id="QJD81611.1"/>
    </source>
</evidence>
<accession>A0A7L5DVX4</accession>
<geneLocation type="plasmid" evidence="2 3">
    <name>unnamed1</name>
</geneLocation>
<proteinExistence type="predicted"/>